<dbReference type="VEuPathDB" id="FungiDB:FOXG_19245"/>
<dbReference type="AlphaFoldDB" id="A0A0J9V076"/>
<organism evidence="2 3">
    <name type="scientific">Fusarium oxysporum f. sp. lycopersici (strain 4287 / CBS 123668 / FGSC 9935 / NRRL 34936)</name>
    <name type="common">Fusarium vascular wilt of tomato</name>
    <dbReference type="NCBI Taxonomy" id="426428"/>
    <lineage>
        <taxon>Eukaryota</taxon>
        <taxon>Fungi</taxon>
        <taxon>Dikarya</taxon>
        <taxon>Ascomycota</taxon>
        <taxon>Pezizomycotina</taxon>
        <taxon>Sordariomycetes</taxon>
        <taxon>Hypocreomycetidae</taxon>
        <taxon>Hypocreales</taxon>
        <taxon>Nectriaceae</taxon>
        <taxon>Fusarium</taxon>
        <taxon>Fusarium oxysporum species complex</taxon>
    </lineage>
</organism>
<evidence type="ECO:0000313" key="2">
    <source>
        <dbReference type="EMBL" id="KNB04246.1"/>
    </source>
</evidence>
<gene>
    <name evidence="2" type="ORF">FOXG_19245</name>
</gene>
<reference evidence="2" key="2">
    <citation type="journal article" date="2010" name="Nature">
        <title>Comparative genomics reveals mobile pathogenicity chromosomes in Fusarium.</title>
        <authorList>
            <person name="Ma L.J."/>
            <person name="van der Does H.C."/>
            <person name="Borkovich K.A."/>
            <person name="Coleman J.J."/>
            <person name="Daboussi M.J."/>
            <person name="Di Pietro A."/>
            <person name="Dufresne M."/>
            <person name="Freitag M."/>
            <person name="Grabherr M."/>
            <person name="Henrissat B."/>
            <person name="Houterman P.M."/>
            <person name="Kang S."/>
            <person name="Shim W.B."/>
            <person name="Woloshuk C."/>
            <person name="Xie X."/>
            <person name="Xu J.R."/>
            <person name="Antoniw J."/>
            <person name="Baker S.E."/>
            <person name="Bluhm B.H."/>
            <person name="Breakspear A."/>
            <person name="Brown D.W."/>
            <person name="Butchko R.A."/>
            <person name="Chapman S."/>
            <person name="Coulson R."/>
            <person name="Coutinho P.M."/>
            <person name="Danchin E.G."/>
            <person name="Diener A."/>
            <person name="Gale L.R."/>
            <person name="Gardiner D.M."/>
            <person name="Goff S."/>
            <person name="Hammond-Kosack K.E."/>
            <person name="Hilburn K."/>
            <person name="Hua-Van A."/>
            <person name="Jonkers W."/>
            <person name="Kazan K."/>
            <person name="Kodira C.D."/>
            <person name="Koehrsen M."/>
            <person name="Kumar L."/>
            <person name="Lee Y.H."/>
            <person name="Li L."/>
            <person name="Manners J.M."/>
            <person name="Miranda-Saavedra D."/>
            <person name="Mukherjee M."/>
            <person name="Park G."/>
            <person name="Park J."/>
            <person name="Park S.Y."/>
            <person name="Proctor R.H."/>
            <person name="Regev A."/>
            <person name="Ruiz-Roldan M.C."/>
            <person name="Sain D."/>
            <person name="Sakthikumar S."/>
            <person name="Sykes S."/>
            <person name="Schwartz D.C."/>
            <person name="Turgeon B.G."/>
            <person name="Wapinski I."/>
            <person name="Yoder O."/>
            <person name="Young S."/>
            <person name="Zeng Q."/>
            <person name="Zhou S."/>
            <person name="Galagan J."/>
            <person name="Cuomo C.A."/>
            <person name="Kistler H.C."/>
            <person name="Rep M."/>
        </authorList>
    </citation>
    <scope>NUCLEOTIDE SEQUENCE [LARGE SCALE GENOMIC DNA]</scope>
    <source>
        <strain evidence="2">4287</strain>
    </source>
</reference>
<name>A0A0J9V076_FUSO4</name>
<feature type="compositionally biased region" description="Basic and acidic residues" evidence="1">
    <location>
        <begin position="41"/>
        <end position="50"/>
    </location>
</feature>
<evidence type="ECO:0000256" key="1">
    <source>
        <dbReference type="SAM" id="MobiDB-lite"/>
    </source>
</evidence>
<sequence>MAVNVARLPHGSVIKDAPWNAYGMLKERSRQVQHVNGRQELNQRGKVGDE</sequence>
<dbReference type="OrthoDB" id="10294126at2759"/>
<feature type="region of interest" description="Disordered" evidence="1">
    <location>
        <begin position="30"/>
        <end position="50"/>
    </location>
</feature>
<dbReference type="GeneID" id="28959951"/>
<evidence type="ECO:0000313" key="3">
    <source>
        <dbReference type="Proteomes" id="UP000009097"/>
    </source>
</evidence>
<reference evidence="2" key="1">
    <citation type="submission" date="2007-04" db="EMBL/GenBank/DDBJ databases">
        <authorList>
            <consortium name="The Broad Institute Genome Sequencing Platform"/>
            <person name="Birren B."/>
            <person name="Lander E."/>
            <person name="Galagan J."/>
            <person name="Nusbaum C."/>
            <person name="Devon K."/>
            <person name="Ma L.-J."/>
            <person name="Jaffe D."/>
            <person name="Butler J."/>
            <person name="Alvarez P."/>
            <person name="Gnerre S."/>
            <person name="Grabherr M."/>
            <person name="Kleber M."/>
            <person name="Mauceli E."/>
            <person name="Brockman W."/>
            <person name="MacCallum I.A."/>
            <person name="Young S."/>
            <person name="LaButti K."/>
            <person name="DeCaprio D."/>
            <person name="Crawford M."/>
            <person name="Koehrsen M."/>
            <person name="Engels R."/>
            <person name="Montgomery P."/>
            <person name="Pearson M."/>
            <person name="Howarth C."/>
            <person name="Larson L."/>
            <person name="White J."/>
            <person name="O'Leary S."/>
            <person name="Kodira C."/>
            <person name="Zeng Q."/>
            <person name="Yandava C."/>
            <person name="Alvarado L."/>
            <person name="Kistler C."/>
            <person name="Shim W.-B."/>
            <person name="Kang S."/>
            <person name="Woloshuk C."/>
        </authorList>
    </citation>
    <scope>NUCLEOTIDE SEQUENCE</scope>
    <source>
        <strain evidence="2">4287</strain>
    </source>
</reference>
<accession>A0A0J9V076</accession>
<dbReference type="KEGG" id="fox:FOXG_19245"/>
<proteinExistence type="predicted"/>
<dbReference type="RefSeq" id="XP_018242291.1">
    <property type="nucleotide sequence ID" value="XM_018399440.1"/>
</dbReference>
<dbReference type="EMBL" id="DS231701">
    <property type="protein sequence ID" value="KNB04246.1"/>
    <property type="molecule type" value="Genomic_DNA"/>
</dbReference>
<protein>
    <submittedName>
        <fullName evidence="2">Uncharacterized protein</fullName>
    </submittedName>
</protein>
<dbReference type="Proteomes" id="UP000009097">
    <property type="component" value="Unassembled WGS sequence"/>
</dbReference>